<gene>
    <name evidence="2" type="ORF">PSALAMII_LOCUS2519</name>
</gene>
<dbReference type="AlphaFoldDB" id="A0A9W4IR43"/>
<evidence type="ECO:0000313" key="3">
    <source>
        <dbReference type="Proteomes" id="UP001152649"/>
    </source>
</evidence>
<feature type="compositionally biased region" description="Acidic residues" evidence="1">
    <location>
        <begin position="122"/>
        <end position="135"/>
    </location>
</feature>
<feature type="compositionally biased region" description="Acidic residues" evidence="1">
    <location>
        <begin position="142"/>
        <end position="152"/>
    </location>
</feature>
<comment type="caution">
    <text evidence="2">The sequence shown here is derived from an EMBL/GenBank/DDBJ whole genome shotgun (WGS) entry which is preliminary data.</text>
</comment>
<dbReference type="EMBL" id="CAJVPG010000099">
    <property type="protein sequence ID" value="CAG8327697.1"/>
    <property type="molecule type" value="Genomic_DNA"/>
</dbReference>
<dbReference type="Proteomes" id="UP001152649">
    <property type="component" value="Unassembled WGS sequence"/>
</dbReference>
<protein>
    <submittedName>
        <fullName evidence="2">Uncharacterized protein</fullName>
    </submittedName>
</protein>
<proteinExistence type="predicted"/>
<feature type="compositionally biased region" description="Low complexity" evidence="1">
    <location>
        <begin position="170"/>
        <end position="180"/>
    </location>
</feature>
<organism evidence="2 3">
    <name type="scientific">Penicillium salamii</name>
    <dbReference type="NCBI Taxonomy" id="1612424"/>
    <lineage>
        <taxon>Eukaryota</taxon>
        <taxon>Fungi</taxon>
        <taxon>Dikarya</taxon>
        <taxon>Ascomycota</taxon>
        <taxon>Pezizomycotina</taxon>
        <taxon>Eurotiomycetes</taxon>
        <taxon>Eurotiomycetidae</taxon>
        <taxon>Eurotiales</taxon>
        <taxon>Aspergillaceae</taxon>
        <taxon>Penicillium</taxon>
    </lineage>
</organism>
<sequence>MTLAYHVHGYWERAICGFLPISLSDDQKVLKISLHWLPCISESIKRKDLVSTLHPFGEDMDKWPQAPVKTHGIMDVWTECPIRSGEIIELTTHDPIQYPLPTMELLLMRWHMSRIVALQGSADDEDEDADEDEDEYKYKDEDKDEDEDDFSDQDTVAVLAGPRKTHSRDGTPSGTSSPTSELRGRPPLVSDIERPLGMERSSSHDQVARGRVPCAPVPHIIPDYAPSNQVSPSHRSDSRVRSISVSYEQHEEEPFVFVERWNLWDTAPRHRTPSLDSSSPCAIARGRLDY</sequence>
<dbReference type="OrthoDB" id="278329at2759"/>
<evidence type="ECO:0000256" key="1">
    <source>
        <dbReference type="SAM" id="MobiDB-lite"/>
    </source>
</evidence>
<feature type="compositionally biased region" description="Basic and acidic residues" evidence="1">
    <location>
        <begin position="191"/>
        <end position="208"/>
    </location>
</feature>
<evidence type="ECO:0000313" key="2">
    <source>
        <dbReference type="EMBL" id="CAG8327697.1"/>
    </source>
</evidence>
<name>A0A9W4IR43_9EURO</name>
<keyword evidence="3" id="KW-1185">Reference proteome</keyword>
<feature type="region of interest" description="Disordered" evidence="1">
    <location>
        <begin position="120"/>
        <end position="209"/>
    </location>
</feature>
<reference evidence="2" key="1">
    <citation type="submission" date="2021-07" db="EMBL/GenBank/DDBJ databases">
        <authorList>
            <person name="Branca A.L. A."/>
        </authorList>
    </citation>
    <scope>NUCLEOTIDE SEQUENCE</scope>
</reference>
<accession>A0A9W4IR43</accession>